<name>A0AAW1XVE0_RUBAR</name>
<keyword evidence="5" id="KW-1185">Reference proteome</keyword>
<dbReference type="Gene3D" id="3.30.497.10">
    <property type="entry name" value="Antithrombin, subunit I, domain 2"/>
    <property type="match status" value="1"/>
</dbReference>
<keyword evidence="2" id="KW-0732">Signal</keyword>
<comment type="caution">
    <text evidence="4">The sequence shown here is derived from an EMBL/GenBank/DDBJ whole genome shotgun (WGS) entry which is preliminary data.</text>
</comment>
<dbReference type="InterPro" id="IPR036186">
    <property type="entry name" value="Serpin_sf"/>
</dbReference>
<dbReference type="SUPFAM" id="SSF56574">
    <property type="entry name" value="Serpins"/>
    <property type="match status" value="1"/>
</dbReference>
<proteinExistence type="inferred from homology"/>
<gene>
    <name evidence="4" type="ORF">M0R45_017320</name>
</gene>
<evidence type="ECO:0000256" key="1">
    <source>
        <dbReference type="ARBA" id="ARBA00009500"/>
    </source>
</evidence>
<feature type="chain" id="PRO_5043318225" description="Serpin domain-containing protein" evidence="2">
    <location>
        <begin position="24"/>
        <end position="104"/>
    </location>
</feature>
<dbReference type="AlphaFoldDB" id="A0AAW1XVE0"/>
<dbReference type="InterPro" id="IPR000215">
    <property type="entry name" value="Serpin_fam"/>
</dbReference>
<dbReference type="InterPro" id="IPR042178">
    <property type="entry name" value="Serpin_sf_1"/>
</dbReference>
<dbReference type="GO" id="GO:0005615">
    <property type="term" value="C:extracellular space"/>
    <property type="evidence" value="ECO:0007669"/>
    <property type="project" value="InterPro"/>
</dbReference>
<accession>A0AAW1XVE0</accession>
<dbReference type="PANTHER" id="PTHR11461:SF211">
    <property type="entry name" value="GH10112P-RELATED"/>
    <property type="match status" value="1"/>
</dbReference>
<dbReference type="PANTHER" id="PTHR11461">
    <property type="entry name" value="SERINE PROTEASE INHIBITOR, SERPIN"/>
    <property type="match status" value="1"/>
</dbReference>
<feature type="domain" description="Serpin" evidence="3">
    <location>
        <begin position="17"/>
        <end position="94"/>
    </location>
</feature>
<dbReference type="GO" id="GO:0004867">
    <property type="term" value="F:serine-type endopeptidase inhibitor activity"/>
    <property type="evidence" value="ECO:0007669"/>
    <property type="project" value="InterPro"/>
</dbReference>
<dbReference type="InterPro" id="IPR023796">
    <property type="entry name" value="Serpin_dom"/>
</dbReference>
<protein>
    <recommendedName>
        <fullName evidence="3">Serpin domain-containing protein</fullName>
    </recommendedName>
</protein>
<sequence>MDHPTVTALIHVLLVLVLSFANAVWVDKSLPFKPYFKHVVDTAYMAALKEVDFKSNPDQVGTELNSWAEKETNGLIKEILPPNSVERDTKLIFGKCFILQSILV</sequence>
<organism evidence="4 5">
    <name type="scientific">Rubus argutus</name>
    <name type="common">Southern blackberry</name>
    <dbReference type="NCBI Taxonomy" id="59490"/>
    <lineage>
        <taxon>Eukaryota</taxon>
        <taxon>Viridiplantae</taxon>
        <taxon>Streptophyta</taxon>
        <taxon>Embryophyta</taxon>
        <taxon>Tracheophyta</taxon>
        <taxon>Spermatophyta</taxon>
        <taxon>Magnoliopsida</taxon>
        <taxon>eudicotyledons</taxon>
        <taxon>Gunneridae</taxon>
        <taxon>Pentapetalae</taxon>
        <taxon>rosids</taxon>
        <taxon>fabids</taxon>
        <taxon>Rosales</taxon>
        <taxon>Rosaceae</taxon>
        <taxon>Rosoideae</taxon>
        <taxon>Rosoideae incertae sedis</taxon>
        <taxon>Rubus</taxon>
    </lineage>
</organism>
<evidence type="ECO:0000256" key="2">
    <source>
        <dbReference type="SAM" id="SignalP"/>
    </source>
</evidence>
<evidence type="ECO:0000313" key="4">
    <source>
        <dbReference type="EMBL" id="KAK9940673.1"/>
    </source>
</evidence>
<dbReference type="Proteomes" id="UP001457282">
    <property type="component" value="Unassembled WGS sequence"/>
</dbReference>
<feature type="signal peptide" evidence="2">
    <location>
        <begin position="1"/>
        <end position="23"/>
    </location>
</feature>
<evidence type="ECO:0000259" key="3">
    <source>
        <dbReference type="Pfam" id="PF00079"/>
    </source>
</evidence>
<dbReference type="EMBL" id="JBEDUW010000003">
    <property type="protein sequence ID" value="KAK9940673.1"/>
    <property type="molecule type" value="Genomic_DNA"/>
</dbReference>
<evidence type="ECO:0000313" key="5">
    <source>
        <dbReference type="Proteomes" id="UP001457282"/>
    </source>
</evidence>
<comment type="similarity">
    <text evidence="1">Belongs to the serpin family.</text>
</comment>
<reference evidence="4 5" key="1">
    <citation type="journal article" date="2023" name="G3 (Bethesda)">
        <title>A chromosome-length genome assembly and annotation of blackberry (Rubus argutus, cv. 'Hillquist').</title>
        <authorList>
            <person name="Bruna T."/>
            <person name="Aryal R."/>
            <person name="Dudchenko O."/>
            <person name="Sargent D.J."/>
            <person name="Mead D."/>
            <person name="Buti M."/>
            <person name="Cavallini A."/>
            <person name="Hytonen T."/>
            <person name="Andres J."/>
            <person name="Pham M."/>
            <person name="Weisz D."/>
            <person name="Mascagni F."/>
            <person name="Usai G."/>
            <person name="Natali L."/>
            <person name="Bassil N."/>
            <person name="Fernandez G.E."/>
            <person name="Lomsadze A."/>
            <person name="Armour M."/>
            <person name="Olukolu B."/>
            <person name="Poorten T."/>
            <person name="Britton C."/>
            <person name="Davik J."/>
            <person name="Ashrafi H."/>
            <person name="Aiden E.L."/>
            <person name="Borodovsky M."/>
            <person name="Worthington M."/>
        </authorList>
    </citation>
    <scope>NUCLEOTIDE SEQUENCE [LARGE SCALE GENOMIC DNA]</scope>
    <source>
        <strain evidence="4">PI 553951</strain>
    </source>
</reference>
<dbReference type="Pfam" id="PF00079">
    <property type="entry name" value="Serpin"/>
    <property type="match status" value="1"/>
</dbReference>